<name>A0ABT3J0Z1_9RHOB</name>
<keyword evidence="1" id="KW-0645">Protease</keyword>
<dbReference type="InterPro" id="IPR002825">
    <property type="entry name" value="Pept_S49_ser-pept_pro"/>
</dbReference>
<dbReference type="RefSeq" id="WP_264771499.1">
    <property type="nucleotide sequence ID" value="NZ_JAPDOG010000005.1"/>
</dbReference>
<protein>
    <submittedName>
        <fullName evidence="1">ATP-dependent Clp protease proteolytic subunit</fullName>
    </submittedName>
</protein>
<keyword evidence="1" id="KW-0378">Hydrolase</keyword>
<dbReference type="Pfam" id="PF01972">
    <property type="entry name" value="SDH_protease"/>
    <property type="match status" value="1"/>
</dbReference>
<gene>
    <name evidence="1" type="ORF">OM960_07095</name>
</gene>
<accession>A0ABT3J0Z1</accession>
<dbReference type="PANTHER" id="PTHR35984:SF1">
    <property type="entry name" value="PERIPLASMIC SERINE PROTEASE"/>
    <property type="match status" value="1"/>
</dbReference>
<comment type="caution">
    <text evidence="1">The sequence shown here is derived from an EMBL/GenBank/DDBJ whole genome shotgun (WGS) entry which is preliminary data.</text>
</comment>
<reference evidence="1 2" key="1">
    <citation type="submission" date="2022-10" db="EMBL/GenBank/DDBJ databases">
        <title>Defluviimonas sp. CAU 1641 isolated from mud.</title>
        <authorList>
            <person name="Kim W."/>
        </authorList>
    </citation>
    <scope>NUCLEOTIDE SEQUENCE [LARGE SCALE GENOMIC DNA]</scope>
    <source>
        <strain evidence="1 2">CAU 1641</strain>
    </source>
</reference>
<dbReference type="EMBL" id="JAPDOG010000005">
    <property type="protein sequence ID" value="MCW3781355.1"/>
    <property type="molecule type" value="Genomic_DNA"/>
</dbReference>
<organism evidence="1 2">
    <name type="scientific">Defluviimonas salinarum</name>
    <dbReference type="NCBI Taxonomy" id="2992147"/>
    <lineage>
        <taxon>Bacteria</taxon>
        <taxon>Pseudomonadati</taxon>
        <taxon>Pseudomonadota</taxon>
        <taxon>Alphaproteobacteria</taxon>
        <taxon>Rhodobacterales</taxon>
        <taxon>Paracoccaceae</taxon>
        <taxon>Albidovulum</taxon>
    </lineage>
</organism>
<dbReference type="SUPFAM" id="SSF52096">
    <property type="entry name" value="ClpP/crotonase"/>
    <property type="match status" value="1"/>
</dbReference>
<dbReference type="GO" id="GO:0008233">
    <property type="term" value="F:peptidase activity"/>
    <property type="evidence" value="ECO:0007669"/>
    <property type="project" value="UniProtKB-KW"/>
</dbReference>
<dbReference type="NCBIfam" id="NF047768">
    <property type="entry name" value="Clp_like_SDH"/>
    <property type="match status" value="1"/>
</dbReference>
<dbReference type="GO" id="GO:0006508">
    <property type="term" value="P:proteolysis"/>
    <property type="evidence" value="ECO:0007669"/>
    <property type="project" value="UniProtKB-KW"/>
</dbReference>
<evidence type="ECO:0000313" key="1">
    <source>
        <dbReference type="EMBL" id="MCW3781355.1"/>
    </source>
</evidence>
<keyword evidence="2" id="KW-1185">Reference proteome</keyword>
<dbReference type="Gene3D" id="3.90.226.10">
    <property type="entry name" value="2-enoyl-CoA Hydratase, Chain A, domain 1"/>
    <property type="match status" value="1"/>
</dbReference>
<sequence length="279" mass="30175">MSFSITDALWLFLILSALQPMIARKITDMRRLAMISEIEKQRGSRVILMVHRQETMRLLGFPLVRYIDIQDSEDVLRAIRMTDDDMPLDIVLHTPGGLVLAALQIARAVEAHKGKVTVFVPHHAMSGGTLIALAADEIVMCEHSVLGPIDPQIGQYPAASILSAVERKPVAEVDDATLILADVARKALDQVIGAATALLSVRMPKEKAAALAGTLASGTWTHDYPIAAAEAAALGLPVTTAMPEEVLTLMTLYPQPVRQSGGVEYLPVPRERPARAPKS</sequence>
<dbReference type="InterPro" id="IPR029045">
    <property type="entry name" value="ClpP/crotonase-like_dom_sf"/>
</dbReference>
<proteinExistence type="predicted"/>
<dbReference type="Proteomes" id="UP001207582">
    <property type="component" value="Unassembled WGS sequence"/>
</dbReference>
<evidence type="ECO:0000313" key="2">
    <source>
        <dbReference type="Proteomes" id="UP001207582"/>
    </source>
</evidence>
<dbReference type="PANTHER" id="PTHR35984">
    <property type="entry name" value="PERIPLASMIC SERINE PROTEASE"/>
    <property type="match status" value="1"/>
</dbReference>